<proteinExistence type="predicted"/>
<gene>
    <name evidence="1" type="ORF">SD70_02580</name>
</gene>
<protein>
    <submittedName>
        <fullName evidence="1">Uncharacterized protein</fullName>
    </submittedName>
</protein>
<name>A0ABR5AM28_9BACL</name>
<dbReference type="Proteomes" id="UP000031967">
    <property type="component" value="Unassembled WGS sequence"/>
</dbReference>
<evidence type="ECO:0000313" key="1">
    <source>
        <dbReference type="EMBL" id="KIL42089.1"/>
    </source>
</evidence>
<sequence length="273" mass="29722">MLREIFNNLHPAINRDPQETGAIQITAASGKAIIQNDIMQLTGPTTSAQFNLRSYTLETLAQDINALGGFTATTLMPGTLSALVLLDGTYSLPFTIPMFTSFLWQFFKPVALALVDALGAENQALLEMVLTSSDGAWLNEFGETLFGIYRQDGEPDELYAIRIFDFALAPRINNMAIKKTLQDLGYNANVTDNGPATFDVDVVLPSSPPQGFVYSYSQIGDLVGLLKAAGTTANIILSSGLTDGITLSESLTSTLRPSSWVWESFIWDQFTWG</sequence>
<organism evidence="1 2">
    <name type="scientific">Gordoniibacillus kamchatkensis</name>
    <dbReference type="NCBI Taxonomy" id="1590651"/>
    <lineage>
        <taxon>Bacteria</taxon>
        <taxon>Bacillati</taxon>
        <taxon>Bacillota</taxon>
        <taxon>Bacilli</taxon>
        <taxon>Bacillales</taxon>
        <taxon>Paenibacillaceae</taxon>
        <taxon>Gordoniibacillus</taxon>
    </lineage>
</organism>
<dbReference type="EMBL" id="JXAK01000003">
    <property type="protein sequence ID" value="KIL42089.1"/>
    <property type="molecule type" value="Genomic_DNA"/>
</dbReference>
<comment type="caution">
    <text evidence="1">The sequence shown here is derived from an EMBL/GenBank/DDBJ whole genome shotgun (WGS) entry which is preliminary data.</text>
</comment>
<evidence type="ECO:0000313" key="2">
    <source>
        <dbReference type="Proteomes" id="UP000031967"/>
    </source>
</evidence>
<keyword evidence="2" id="KW-1185">Reference proteome</keyword>
<accession>A0ABR5AM28</accession>
<dbReference type="RefSeq" id="WP_041045383.1">
    <property type="nucleotide sequence ID" value="NZ_JXAK01000003.1"/>
</dbReference>
<reference evidence="1 2" key="1">
    <citation type="submission" date="2014-12" db="EMBL/GenBank/DDBJ databases">
        <title>Draft genome sequence of Paenibacillus kamchatkensis strain B-2647.</title>
        <authorList>
            <person name="Karlyshev A.V."/>
            <person name="Kudryashova E.B."/>
        </authorList>
    </citation>
    <scope>NUCLEOTIDE SEQUENCE [LARGE SCALE GENOMIC DNA]</scope>
    <source>
        <strain evidence="1 2">VKM B-2647</strain>
    </source>
</reference>